<keyword evidence="3 7" id="KW-0808">Transferase</keyword>
<keyword evidence="6 7" id="KW-0694">RNA-binding</keyword>
<name>A0A2W1N0E9_9FLAO</name>
<evidence type="ECO:0000256" key="1">
    <source>
        <dbReference type="ARBA" id="ARBA00022555"/>
    </source>
</evidence>
<dbReference type="GO" id="GO:0002938">
    <property type="term" value="P:tRNA guanine ribose methylation"/>
    <property type="evidence" value="ECO:0007669"/>
    <property type="project" value="UniProtKB-UniRule"/>
</dbReference>
<evidence type="ECO:0000256" key="6">
    <source>
        <dbReference type="ARBA" id="ARBA00022884"/>
    </source>
</evidence>
<evidence type="ECO:0000313" key="10">
    <source>
        <dbReference type="Proteomes" id="UP000249248"/>
    </source>
</evidence>
<evidence type="ECO:0000256" key="3">
    <source>
        <dbReference type="ARBA" id="ARBA00022679"/>
    </source>
</evidence>
<dbReference type="InterPro" id="IPR033671">
    <property type="entry name" value="TrmH"/>
</dbReference>
<evidence type="ECO:0000256" key="5">
    <source>
        <dbReference type="ARBA" id="ARBA00022694"/>
    </source>
</evidence>
<dbReference type="HAMAP" id="MF_02060">
    <property type="entry name" value="tRNA_methyltr_TrmH"/>
    <property type="match status" value="1"/>
</dbReference>
<comment type="caution">
    <text evidence="7">Lacks conserved residue(s) required for the propagation of feature annotation.</text>
</comment>
<evidence type="ECO:0000256" key="7">
    <source>
        <dbReference type="HAMAP-Rule" id="MF_02060"/>
    </source>
</evidence>
<dbReference type="InterPro" id="IPR029026">
    <property type="entry name" value="tRNA_m1G_MTases_N"/>
</dbReference>
<comment type="caution">
    <text evidence="9">The sequence shown here is derived from an EMBL/GenBank/DDBJ whole genome shotgun (WGS) entry which is preliminary data.</text>
</comment>
<keyword evidence="10" id="KW-1185">Reference proteome</keyword>
<gene>
    <name evidence="7" type="primary">trmH</name>
    <name evidence="9" type="ORF">DNU06_07610</name>
</gene>
<feature type="domain" description="tRNA/rRNA methyltransferase SpoU type" evidence="8">
    <location>
        <begin position="57"/>
        <end position="200"/>
    </location>
</feature>
<reference evidence="9 10" key="1">
    <citation type="submission" date="2018-06" db="EMBL/GenBank/DDBJ databases">
        <title>The draft genome sequence of Crocinitomix sp. SM1701.</title>
        <authorList>
            <person name="Zhang X."/>
        </authorList>
    </citation>
    <scope>NUCLEOTIDE SEQUENCE [LARGE SCALE GENOMIC DNA]</scope>
    <source>
        <strain evidence="9 10">SM1701</strain>
    </source>
</reference>
<dbReference type="GO" id="GO:0000049">
    <property type="term" value="F:tRNA binding"/>
    <property type="evidence" value="ECO:0007669"/>
    <property type="project" value="UniProtKB-UniRule"/>
</dbReference>
<keyword evidence="5 7" id="KW-0819">tRNA processing</keyword>
<dbReference type="CDD" id="cd18092">
    <property type="entry name" value="SpoU-like_TrmH"/>
    <property type="match status" value="1"/>
</dbReference>
<dbReference type="GO" id="GO:0141100">
    <property type="term" value="F:tRNA (guanine(18)-2'-O)-methyltransferase activity"/>
    <property type="evidence" value="ECO:0007669"/>
    <property type="project" value="UniProtKB-UniRule"/>
</dbReference>
<comment type="similarity">
    <text evidence="7">Belongs to the class IV-like SAM-binding methyltransferase superfamily. RNA methyltransferase TrmH family.</text>
</comment>
<evidence type="ECO:0000259" key="8">
    <source>
        <dbReference type="Pfam" id="PF00588"/>
    </source>
</evidence>
<proteinExistence type="inferred from homology"/>
<dbReference type="Proteomes" id="UP000249248">
    <property type="component" value="Unassembled WGS sequence"/>
</dbReference>
<dbReference type="Pfam" id="PF00588">
    <property type="entry name" value="SpoU_methylase"/>
    <property type="match status" value="1"/>
</dbReference>
<evidence type="ECO:0000256" key="2">
    <source>
        <dbReference type="ARBA" id="ARBA00022603"/>
    </source>
</evidence>
<organism evidence="9 10">
    <name type="scientific">Putridiphycobacter roseus</name>
    <dbReference type="NCBI Taxonomy" id="2219161"/>
    <lineage>
        <taxon>Bacteria</taxon>
        <taxon>Pseudomonadati</taxon>
        <taxon>Bacteroidota</taxon>
        <taxon>Flavobacteriia</taxon>
        <taxon>Flavobacteriales</taxon>
        <taxon>Crocinitomicaceae</taxon>
        <taxon>Putridiphycobacter</taxon>
    </lineage>
</organism>
<protein>
    <recommendedName>
        <fullName evidence="7">tRNA (guanosine(18)-2'-O)-methyltransferase</fullName>
        <ecNumber evidence="7">2.1.1.34</ecNumber>
    </recommendedName>
    <alternativeName>
        <fullName evidence="7">tRNA [Gm18] methyltransferase</fullName>
    </alternativeName>
</protein>
<keyword evidence="2 7" id="KW-0489">Methyltransferase</keyword>
<accession>A0A2W1N0E9</accession>
<dbReference type="EMBL" id="QKSB01000003">
    <property type="protein sequence ID" value="PZE17687.1"/>
    <property type="molecule type" value="Genomic_DNA"/>
</dbReference>
<dbReference type="AlphaFoldDB" id="A0A2W1N0E9"/>
<feature type="binding site" evidence="7">
    <location>
        <position position="180"/>
    </location>
    <ligand>
        <name>S-adenosyl-L-methionine</name>
        <dbReference type="ChEBI" id="CHEBI:59789"/>
    </ligand>
</feature>
<feature type="binding site" evidence="7">
    <location>
        <position position="137"/>
    </location>
    <ligand>
        <name>S-adenosyl-L-methionine</name>
        <dbReference type="ChEBI" id="CHEBI:59789"/>
    </ligand>
</feature>
<keyword evidence="4 7" id="KW-0949">S-adenosyl-L-methionine</keyword>
<dbReference type="PANTHER" id="PTHR43453:SF1">
    <property type="entry name" value="TRNA_RRNA METHYLTRANSFERASE SPOU TYPE DOMAIN-CONTAINING PROTEIN"/>
    <property type="match status" value="1"/>
</dbReference>
<dbReference type="InterPro" id="IPR001537">
    <property type="entry name" value="SpoU_MeTrfase"/>
</dbReference>
<evidence type="ECO:0000313" key="9">
    <source>
        <dbReference type="EMBL" id="PZE17687.1"/>
    </source>
</evidence>
<comment type="catalytic activity">
    <reaction evidence="7">
        <text>guanosine(18) in tRNA + S-adenosyl-L-methionine = 2'-O-methylguanosine(18) in tRNA + S-adenosyl-L-homocysteine + H(+)</text>
        <dbReference type="Rhea" id="RHEA:20077"/>
        <dbReference type="Rhea" id="RHEA-COMP:10190"/>
        <dbReference type="Rhea" id="RHEA-COMP:10192"/>
        <dbReference type="ChEBI" id="CHEBI:15378"/>
        <dbReference type="ChEBI" id="CHEBI:57856"/>
        <dbReference type="ChEBI" id="CHEBI:59789"/>
        <dbReference type="ChEBI" id="CHEBI:74269"/>
        <dbReference type="ChEBI" id="CHEBI:74445"/>
        <dbReference type="EC" id="2.1.1.34"/>
    </reaction>
</comment>
<sequence>MCPYFISNPSTKYTITKFCYFYGMDKTKYLLEQFYKHISDNKKEKFATNIEHRTRHVTVVLENLFQPHNASAVLRSCDCFGIQDAHIIENYNKYEVNPDIDMGASKWLNTYKYKNSEHNTLEAIQHLKAKGYKIVATTPHTNDCMIDELPIDAPVALMFGTELGGLTDIALEHADAFVKLPMYGFTESYNISVSVALALFSVTERMRKSADINWQLSETEKNEILLSWTKKVVKHAKKVEDIYLSKLEEE</sequence>
<dbReference type="SUPFAM" id="SSF75217">
    <property type="entry name" value="alpha/beta knot"/>
    <property type="match status" value="1"/>
</dbReference>
<keyword evidence="1 7" id="KW-0820">tRNA-binding</keyword>
<dbReference type="Gene3D" id="3.40.1280.10">
    <property type="match status" value="1"/>
</dbReference>
<dbReference type="EC" id="2.1.1.34" evidence="7"/>
<evidence type="ECO:0000256" key="4">
    <source>
        <dbReference type="ARBA" id="ARBA00022691"/>
    </source>
</evidence>
<dbReference type="PANTHER" id="PTHR43453">
    <property type="entry name" value="RRNA METHYLASE-LIKE"/>
    <property type="match status" value="1"/>
</dbReference>
<comment type="function">
    <text evidence="7">Catalyzes the 2'-O methylation of guanosine at position 18 in tRNA.</text>
</comment>
<dbReference type="InterPro" id="IPR029028">
    <property type="entry name" value="Alpha/beta_knot_MTases"/>
</dbReference>